<keyword evidence="3" id="KW-0813">Transport</keyword>
<evidence type="ECO:0000256" key="6">
    <source>
        <dbReference type="ARBA" id="ARBA00022989"/>
    </source>
</evidence>
<keyword evidence="7 8" id="KW-0472">Membrane</keyword>
<comment type="caution">
    <text evidence="10">The sequence shown here is derived from an EMBL/GenBank/DDBJ whole genome shotgun (WGS) entry which is preliminary data.</text>
</comment>
<feature type="domain" description="ABC transmembrane type-2" evidence="9">
    <location>
        <begin position="148"/>
        <end position="373"/>
    </location>
</feature>
<accession>A0A840UMF4</accession>
<dbReference type="InterPro" id="IPR013525">
    <property type="entry name" value="ABC2_TM"/>
</dbReference>
<gene>
    <name evidence="10" type="ORF">HNQ81_000505</name>
</gene>
<dbReference type="Gene3D" id="3.40.1710.10">
    <property type="entry name" value="abc type-2 transporter like domain"/>
    <property type="match status" value="1"/>
</dbReference>
<dbReference type="PANTHER" id="PTHR30294:SF29">
    <property type="entry name" value="MULTIDRUG ABC TRANSPORTER PERMEASE YBHS-RELATED"/>
    <property type="match status" value="1"/>
</dbReference>
<feature type="transmembrane region" description="Helical" evidence="8">
    <location>
        <begin position="347"/>
        <end position="370"/>
    </location>
</feature>
<evidence type="ECO:0000256" key="7">
    <source>
        <dbReference type="ARBA" id="ARBA00023136"/>
    </source>
</evidence>
<dbReference type="AlphaFoldDB" id="A0A840UMF4"/>
<feature type="transmembrane region" description="Helical" evidence="8">
    <location>
        <begin position="292"/>
        <end position="312"/>
    </location>
</feature>
<comment type="subcellular location">
    <subcellularLocation>
        <location evidence="1">Cell membrane</location>
        <topology evidence="1">Multi-pass membrane protein</topology>
    </subcellularLocation>
</comment>
<dbReference type="PANTHER" id="PTHR30294">
    <property type="entry name" value="MEMBRANE COMPONENT OF ABC TRANSPORTER YHHJ-RELATED"/>
    <property type="match status" value="1"/>
</dbReference>
<evidence type="ECO:0000256" key="3">
    <source>
        <dbReference type="ARBA" id="ARBA00022448"/>
    </source>
</evidence>
<sequence>MLNRIRRMLVKEFLQMLRDPRMRVVIFGVPVIQMTVMAFALTTDVMNIRTAVLDMDKTPASRELISAFTGGNYFRIVHYALAERELAELLDRSEVRAVLRVPAGFAADLASNRTAKFQLITDGTDSNSTAIALGYAAMIVTAFNDRKQTERQEQKGLTTPLVEFEIVNRAWFNPNQESRFYYVPSLIAVMLFIFSIILTSIGIVREKEIGTIEQVMVTPIRGLEFILGKTIPYMITGYISMSIMLAVAYLVFGVRIQGSLALLYLLSGVYLIGNMGLALIISGSAATQQQALLTSFLVLMPSVMLSGFLFPIHNMPDLVRYATILNPMRWYLEILRGIVMKDVGVAVLWPSIAAQTALALAFVAIAAAGFKKTIS</sequence>
<name>A0A840UMF4_9BACT</name>
<comment type="similarity">
    <text evidence="2">Belongs to the ABC-2 integral membrane protein family.</text>
</comment>
<dbReference type="PROSITE" id="PS51012">
    <property type="entry name" value="ABC_TM2"/>
    <property type="match status" value="1"/>
</dbReference>
<evidence type="ECO:0000256" key="2">
    <source>
        <dbReference type="ARBA" id="ARBA00007783"/>
    </source>
</evidence>
<dbReference type="RefSeq" id="WP_183348001.1">
    <property type="nucleotide sequence ID" value="NZ_JACHEO010000002.1"/>
</dbReference>
<feature type="transmembrane region" description="Helical" evidence="8">
    <location>
        <begin position="231"/>
        <end position="252"/>
    </location>
</feature>
<keyword evidence="4" id="KW-1003">Cell membrane</keyword>
<keyword evidence="5 8" id="KW-0812">Transmembrane</keyword>
<feature type="transmembrane region" description="Helical" evidence="8">
    <location>
        <begin position="258"/>
        <end position="280"/>
    </location>
</feature>
<organism evidence="10 11">
    <name type="scientific">Desulfoprunum benzoelyticum</name>
    <dbReference type="NCBI Taxonomy" id="1506996"/>
    <lineage>
        <taxon>Bacteria</taxon>
        <taxon>Pseudomonadati</taxon>
        <taxon>Thermodesulfobacteriota</taxon>
        <taxon>Desulfobulbia</taxon>
        <taxon>Desulfobulbales</taxon>
        <taxon>Desulfobulbaceae</taxon>
        <taxon>Desulfoprunum</taxon>
    </lineage>
</organism>
<evidence type="ECO:0000259" key="9">
    <source>
        <dbReference type="PROSITE" id="PS51012"/>
    </source>
</evidence>
<feature type="transmembrane region" description="Helical" evidence="8">
    <location>
        <begin position="21"/>
        <end position="41"/>
    </location>
</feature>
<dbReference type="Pfam" id="PF12698">
    <property type="entry name" value="ABC2_membrane_3"/>
    <property type="match status" value="1"/>
</dbReference>
<reference evidence="10 11" key="1">
    <citation type="submission" date="2020-08" db="EMBL/GenBank/DDBJ databases">
        <title>Genomic Encyclopedia of Type Strains, Phase IV (KMG-IV): sequencing the most valuable type-strain genomes for metagenomic binning, comparative biology and taxonomic classification.</title>
        <authorList>
            <person name="Goeker M."/>
        </authorList>
    </citation>
    <scope>NUCLEOTIDE SEQUENCE [LARGE SCALE GENOMIC DNA]</scope>
    <source>
        <strain evidence="10 11">DSM 28570</strain>
    </source>
</reference>
<dbReference type="GO" id="GO:0140359">
    <property type="term" value="F:ABC-type transporter activity"/>
    <property type="evidence" value="ECO:0007669"/>
    <property type="project" value="InterPro"/>
</dbReference>
<dbReference type="InterPro" id="IPR047817">
    <property type="entry name" value="ABC2_TM_bact-type"/>
</dbReference>
<evidence type="ECO:0000256" key="8">
    <source>
        <dbReference type="SAM" id="Phobius"/>
    </source>
</evidence>
<protein>
    <submittedName>
        <fullName evidence="10">ABC-2 type transport system permease protein</fullName>
    </submittedName>
</protein>
<dbReference type="EMBL" id="JACHEO010000002">
    <property type="protein sequence ID" value="MBB5346795.1"/>
    <property type="molecule type" value="Genomic_DNA"/>
</dbReference>
<dbReference type="GO" id="GO:0005886">
    <property type="term" value="C:plasma membrane"/>
    <property type="evidence" value="ECO:0007669"/>
    <property type="project" value="UniProtKB-SubCell"/>
</dbReference>
<evidence type="ECO:0000313" key="10">
    <source>
        <dbReference type="EMBL" id="MBB5346795.1"/>
    </source>
</evidence>
<keyword evidence="6 8" id="KW-1133">Transmembrane helix</keyword>
<evidence type="ECO:0000256" key="4">
    <source>
        <dbReference type="ARBA" id="ARBA00022475"/>
    </source>
</evidence>
<keyword evidence="11" id="KW-1185">Reference proteome</keyword>
<dbReference type="Proteomes" id="UP000539642">
    <property type="component" value="Unassembled WGS sequence"/>
</dbReference>
<evidence type="ECO:0000256" key="5">
    <source>
        <dbReference type="ARBA" id="ARBA00022692"/>
    </source>
</evidence>
<feature type="transmembrane region" description="Helical" evidence="8">
    <location>
        <begin position="181"/>
        <end position="204"/>
    </location>
</feature>
<dbReference type="InterPro" id="IPR051449">
    <property type="entry name" value="ABC-2_transporter_component"/>
</dbReference>
<evidence type="ECO:0000256" key="1">
    <source>
        <dbReference type="ARBA" id="ARBA00004651"/>
    </source>
</evidence>
<proteinExistence type="inferred from homology"/>
<evidence type="ECO:0000313" key="11">
    <source>
        <dbReference type="Proteomes" id="UP000539642"/>
    </source>
</evidence>